<keyword evidence="4" id="KW-1185">Reference proteome</keyword>
<dbReference type="Proteomes" id="UP000054600">
    <property type="component" value="Unassembled WGS sequence"/>
</dbReference>
<accession>A0A0W0YYQ6</accession>
<proteinExistence type="predicted"/>
<feature type="chain" id="PRO_5006918092" evidence="1">
    <location>
        <begin position="25"/>
        <end position="361"/>
    </location>
</feature>
<keyword evidence="1" id="KW-0732">Signal</keyword>
<sequence length="361" mass="39517">MKLKCFTRFISSLLFFLSAPFAIAQVTDEVNSLMSDSAAPFISSNKIPGVAIAIYFQGQDYYFNYGVADTKKNTPVTQDTIFELASITKVFVSTLLAVQVQAGKMSLSDPVVRYLPRLAHTKGLPIDQVTVTELATHTASFPRQMEQFGVARSDIASFINRLKAWKPEVPVGTQYKYSNIGFGFLGLVLERATGVSLPVLVQQKITTPLAMQNTYFDVPQDKSFMAAQGYRPNNIMAPPYVAANLLGGGALRSSSADLLLFMKANLGIKTARTSPALLSAMQLAQQPYFEVKPKFAMGLGWQRIKRGKELLITKNGRNQGFNTFIGFSPERKLGVVVLTNNTHGKASLLGNKILNGLLALQ</sequence>
<dbReference type="OrthoDB" id="5377431at2"/>
<evidence type="ECO:0000256" key="1">
    <source>
        <dbReference type="SAM" id="SignalP"/>
    </source>
</evidence>
<dbReference type="InterPro" id="IPR050491">
    <property type="entry name" value="AmpC-like"/>
</dbReference>
<feature type="domain" description="Beta-lactamase-related" evidence="2">
    <location>
        <begin position="43"/>
        <end position="346"/>
    </location>
</feature>
<protein>
    <submittedName>
        <fullName evidence="3">AMPC cephalosporinase</fullName>
    </submittedName>
</protein>
<dbReference type="PANTHER" id="PTHR46825">
    <property type="entry name" value="D-ALANYL-D-ALANINE-CARBOXYPEPTIDASE/ENDOPEPTIDASE AMPH"/>
    <property type="match status" value="1"/>
</dbReference>
<dbReference type="PANTHER" id="PTHR46825:SF8">
    <property type="entry name" value="BETA-LACTAMASE-RELATED"/>
    <property type="match status" value="1"/>
</dbReference>
<dbReference type="PATRIC" id="fig|1122169.6.peg.1394"/>
<evidence type="ECO:0000259" key="2">
    <source>
        <dbReference type="Pfam" id="PF00144"/>
    </source>
</evidence>
<dbReference type="Pfam" id="PF00144">
    <property type="entry name" value="Beta-lactamase"/>
    <property type="match status" value="1"/>
</dbReference>
<dbReference type="RefSeq" id="WP_018577290.1">
    <property type="nucleotide sequence ID" value="NZ_KB892398.1"/>
</dbReference>
<dbReference type="EMBL" id="LNYW01000034">
    <property type="protein sequence ID" value="KTD61960.1"/>
    <property type="molecule type" value="Genomic_DNA"/>
</dbReference>
<gene>
    <name evidence="3" type="ORF">Lsha_1209</name>
</gene>
<dbReference type="eggNOG" id="COG1680">
    <property type="taxonomic scope" value="Bacteria"/>
</dbReference>
<dbReference type="InterPro" id="IPR001466">
    <property type="entry name" value="Beta-lactam-related"/>
</dbReference>
<comment type="caution">
    <text evidence="3">The sequence shown here is derived from an EMBL/GenBank/DDBJ whole genome shotgun (WGS) entry which is preliminary data.</text>
</comment>
<dbReference type="Gene3D" id="3.40.710.10">
    <property type="entry name" value="DD-peptidase/beta-lactamase superfamily"/>
    <property type="match status" value="1"/>
</dbReference>
<reference evidence="3 4" key="1">
    <citation type="submission" date="2015-11" db="EMBL/GenBank/DDBJ databases">
        <title>Genomic analysis of 38 Legionella species identifies large and diverse effector repertoires.</title>
        <authorList>
            <person name="Burstein D."/>
            <person name="Amaro F."/>
            <person name="Zusman T."/>
            <person name="Lifshitz Z."/>
            <person name="Cohen O."/>
            <person name="Gilbert J.A."/>
            <person name="Pupko T."/>
            <person name="Shuman H.A."/>
            <person name="Segal G."/>
        </authorList>
    </citation>
    <scope>NUCLEOTIDE SEQUENCE [LARGE SCALE GENOMIC DNA]</scope>
    <source>
        <strain evidence="3 4">ATCC 49655</strain>
    </source>
</reference>
<feature type="signal peptide" evidence="1">
    <location>
        <begin position="1"/>
        <end position="24"/>
    </location>
</feature>
<dbReference type="InterPro" id="IPR012338">
    <property type="entry name" value="Beta-lactam/transpept-like"/>
</dbReference>
<evidence type="ECO:0000313" key="4">
    <source>
        <dbReference type="Proteomes" id="UP000054600"/>
    </source>
</evidence>
<name>A0A0W0YYQ6_9GAMM</name>
<evidence type="ECO:0000313" key="3">
    <source>
        <dbReference type="EMBL" id="KTD61960.1"/>
    </source>
</evidence>
<dbReference type="AlphaFoldDB" id="A0A0W0YYQ6"/>
<dbReference type="SUPFAM" id="SSF56601">
    <property type="entry name" value="beta-lactamase/transpeptidase-like"/>
    <property type="match status" value="1"/>
</dbReference>
<organism evidence="3 4">
    <name type="scientific">Legionella shakespearei DSM 23087</name>
    <dbReference type="NCBI Taxonomy" id="1122169"/>
    <lineage>
        <taxon>Bacteria</taxon>
        <taxon>Pseudomonadati</taxon>
        <taxon>Pseudomonadota</taxon>
        <taxon>Gammaproteobacteria</taxon>
        <taxon>Legionellales</taxon>
        <taxon>Legionellaceae</taxon>
        <taxon>Legionella</taxon>
    </lineage>
</organism>
<dbReference type="STRING" id="1122169.Lsha_1209"/>